<dbReference type="InterPro" id="IPR036397">
    <property type="entry name" value="RNaseH_sf"/>
</dbReference>
<dbReference type="InterPro" id="IPR025724">
    <property type="entry name" value="GAG-pre-integrase_dom"/>
</dbReference>
<gene>
    <name evidence="5" type="ORF">D0Y65_023512</name>
</gene>
<proteinExistence type="predicted"/>
<dbReference type="Gene3D" id="4.10.60.10">
    <property type="entry name" value="Zinc finger, CCHC-type"/>
    <property type="match status" value="1"/>
</dbReference>
<name>A0A445IYB8_GLYSO</name>
<dbReference type="GO" id="GO:0006260">
    <property type="term" value="P:DNA replication"/>
    <property type="evidence" value="ECO:0007669"/>
    <property type="project" value="TreeGrafter"/>
</dbReference>
<organism evidence="5 6">
    <name type="scientific">Glycine soja</name>
    <name type="common">Wild soybean</name>
    <dbReference type="NCBI Taxonomy" id="3848"/>
    <lineage>
        <taxon>Eukaryota</taxon>
        <taxon>Viridiplantae</taxon>
        <taxon>Streptophyta</taxon>
        <taxon>Embryophyta</taxon>
        <taxon>Tracheophyta</taxon>
        <taxon>Spermatophyta</taxon>
        <taxon>Magnoliopsida</taxon>
        <taxon>eudicotyledons</taxon>
        <taxon>Gunneridae</taxon>
        <taxon>Pentapetalae</taxon>
        <taxon>rosids</taxon>
        <taxon>fabids</taxon>
        <taxon>Fabales</taxon>
        <taxon>Fabaceae</taxon>
        <taxon>Papilionoideae</taxon>
        <taxon>50 kb inversion clade</taxon>
        <taxon>NPAAA clade</taxon>
        <taxon>indigoferoid/millettioid clade</taxon>
        <taxon>Phaseoleae</taxon>
        <taxon>Glycine</taxon>
        <taxon>Glycine subgen. Soja</taxon>
    </lineage>
</organism>
<dbReference type="Pfam" id="PF13976">
    <property type="entry name" value="gag_pre-integrs"/>
    <property type="match status" value="1"/>
</dbReference>
<dbReference type="SMART" id="SM00343">
    <property type="entry name" value="ZnF_C2HC"/>
    <property type="match status" value="1"/>
</dbReference>
<dbReference type="GO" id="GO:0005657">
    <property type="term" value="C:replication fork"/>
    <property type="evidence" value="ECO:0007669"/>
    <property type="project" value="TreeGrafter"/>
</dbReference>
<evidence type="ECO:0000313" key="5">
    <source>
        <dbReference type="EMBL" id="RZB91145.1"/>
    </source>
</evidence>
<dbReference type="PROSITE" id="PS50158">
    <property type="entry name" value="ZF_CCHC"/>
    <property type="match status" value="1"/>
</dbReference>
<sequence>MRLQGNAQLIDDQETTKFAKWILDIGDGVIGNQNDGYATIEIPEYLLITEYNDPIDAIVKSTFPDLYQHHSNHEFFKSRAILASTNETVEEVNDYILSLIPAEIISGKNVGDNVYIPRMSMSPSQSPWPFKLLRRQFPIMLSYAMTINKSQGQSLSMVGLYLPKPVFSHGQLYVALSRVNSRQGLKVLIHDKDQKNMTSTTNVVFKEMKNGIMRPPLIMQFIAAFNNDKNTIQLPAFYHTQWAPNYPEIVHLRYNGAIYEKLPHCTEVPLRACGNHMTVLRRHGPPLQWKVQTLNLAIGGKEVPRDNAPDAQKVGFKELKKQDCKPLVILHQCVDDTHFEKIAGYGEKFTDLILIEKVLRSLNPKFDHIVVAIEESKDLESMSIDELQGSLEAHEQRLQERNNCNTKLVETALQAQQNPKNSGNESSRGKRGRFKNSRGIGNHGSREHSDQKNNGNQSSNRGGHIGNRGRGGKKTWDKKNVDCYNCGKKGHYAADCWYKDKNPADEAQLAEGADSVSEPVLLMVTNKTTPHDKGQWYLDIGCSTHMTGHKDWFVCLDERMKSKVRFAGISSNLLSLGQLLQKGFKITMEDMMMLVYDKTKNLIIKTPLTRNITFKIGMQALEHECLSDVSNKEEWLWHYRLGHLNFRDLAQMHKLARGIPQLQQPQEKCRNCLECKQTKKPFKKFIPVKLTQKLEIIYSDVCGPIQVESLGGNKYFITFIDDFTRKTWIYMIKRKSDVFNIFKKYKAYIENQSSRKIKVLRTDGGGEYTSKEFLEFCDEA</sequence>
<dbReference type="InterPro" id="IPR036875">
    <property type="entry name" value="Znf_CCHC_sf"/>
</dbReference>
<dbReference type="InterPro" id="IPR001584">
    <property type="entry name" value="Integrase_cat-core"/>
</dbReference>
<dbReference type="EMBL" id="QZWG01000009">
    <property type="protein sequence ID" value="RZB91145.1"/>
    <property type="molecule type" value="Genomic_DNA"/>
</dbReference>
<dbReference type="InterPro" id="IPR001878">
    <property type="entry name" value="Znf_CCHC"/>
</dbReference>
<dbReference type="SUPFAM" id="SSF57756">
    <property type="entry name" value="Retrovirus zinc finger-like domains"/>
    <property type="match status" value="1"/>
</dbReference>
<evidence type="ECO:0000259" key="4">
    <source>
        <dbReference type="PROSITE" id="PS50994"/>
    </source>
</evidence>
<evidence type="ECO:0000256" key="2">
    <source>
        <dbReference type="SAM" id="MobiDB-lite"/>
    </source>
</evidence>
<dbReference type="Pfam" id="PF22936">
    <property type="entry name" value="Pol_BBD"/>
    <property type="match status" value="1"/>
</dbReference>
<dbReference type="FunFam" id="3.40.50.300:FF:002884">
    <property type="entry name" value="ATP-dependent DNA helicase"/>
    <property type="match status" value="1"/>
</dbReference>
<dbReference type="CDD" id="cd18809">
    <property type="entry name" value="SF1_C_RecD"/>
    <property type="match status" value="1"/>
</dbReference>
<evidence type="ECO:0000256" key="1">
    <source>
        <dbReference type="PROSITE-ProRule" id="PRU00047"/>
    </source>
</evidence>
<keyword evidence="6" id="KW-1185">Reference proteome</keyword>
<reference evidence="5 6" key="1">
    <citation type="submission" date="2018-09" db="EMBL/GenBank/DDBJ databases">
        <title>A high-quality reference genome of wild soybean provides a powerful tool to mine soybean genomes.</title>
        <authorList>
            <person name="Xie M."/>
            <person name="Chung C.Y.L."/>
            <person name="Li M.-W."/>
            <person name="Wong F.-L."/>
            <person name="Chan T.-F."/>
            <person name="Lam H.-M."/>
        </authorList>
    </citation>
    <scope>NUCLEOTIDE SEQUENCE [LARGE SCALE GENOMIC DNA]</scope>
    <source>
        <strain evidence="6">cv. W05</strain>
        <tissue evidence="5">Hypocotyl of etiolated seedlings</tissue>
    </source>
</reference>
<feature type="domain" description="Integrase catalytic" evidence="4">
    <location>
        <begin position="683"/>
        <end position="780"/>
    </location>
</feature>
<dbReference type="Pfam" id="PF00098">
    <property type="entry name" value="zf-CCHC"/>
    <property type="match status" value="1"/>
</dbReference>
<evidence type="ECO:0000313" key="6">
    <source>
        <dbReference type="Proteomes" id="UP000289340"/>
    </source>
</evidence>
<dbReference type="PROSITE" id="PS50994">
    <property type="entry name" value="INTEGRASE"/>
    <property type="match status" value="1"/>
</dbReference>
<dbReference type="Gene3D" id="3.30.420.10">
    <property type="entry name" value="Ribonuclease H-like superfamily/Ribonuclease H"/>
    <property type="match status" value="1"/>
</dbReference>
<protein>
    <submittedName>
        <fullName evidence="5">Retrovirus-related Pol polyprotein from transposon TNT 1-94</fullName>
    </submittedName>
</protein>
<feature type="region of interest" description="Disordered" evidence="2">
    <location>
        <begin position="412"/>
        <end position="474"/>
    </location>
</feature>
<dbReference type="InterPro" id="IPR027417">
    <property type="entry name" value="P-loop_NTPase"/>
</dbReference>
<comment type="caution">
    <text evidence="5">The sequence shown here is derived from an EMBL/GenBank/DDBJ whole genome shotgun (WGS) entry which is preliminary data.</text>
</comment>
<dbReference type="SUPFAM" id="SSF52540">
    <property type="entry name" value="P-loop containing nucleoside triphosphate hydrolases"/>
    <property type="match status" value="1"/>
</dbReference>
<dbReference type="PANTHER" id="PTHR23274">
    <property type="entry name" value="DNA HELICASE-RELATED"/>
    <property type="match status" value="1"/>
</dbReference>
<accession>A0A445IYB8</accession>
<evidence type="ECO:0000259" key="3">
    <source>
        <dbReference type="PROSITE" id="PS50158"/>
    </source>
</evidence>
<dbReference type="InterPro" id="IPR012337">
    <property type="entry name" value="RNaseH-like_sf"/>
</dbReference>
<keyword evidence="1" id="KW-0862">Zinc</keyword>
<keyword evidence="1" id="KW-0479">Metal-binding</keyword>
<dbReference type="Proteomes" id="UP000289340">
    <property type="component" value="Chromosome 9"/>
</dbReference>
<keyword evidence="1" id="KW-0863">Zinc-finger</keyword>
<dbReference type="PANTHER" id="PTHR23274:SF33">
    <property type="entry name" value="ANIMAL RPA1 DOMAIN PROTEIN"/>
    <property type="match status" value="1"/>
</dbReference>
<feature type="domain" description="CCHC-type" evidence="3">
    <location>
        <begin position="483"/>
        <end position="496"/>
    </location>
</feature>
<dbReference type="Pfam" id="PF00665">
    <property type="entry name" value="rve"/>
    <property type="match status" value="1"/>
</dbReference>
<dbReference type="GO" id="GO:0015074">
    <property type="term" value="P:DNA integration"/>
    <property type="evidence" value="ECO:0007669"/>
    <property type="project" value="InterPro"/>
</dbReference>
<dbReference type="AlphaFoldDB" id="A0A445IYB8"/>
<feature type="compositionally biased region" description="Polar residues" evidence="2">
    <location>
        <begin position="412"/>
        <end position="426"/>
    </location>
</feature>
<dbReference type="InterPro" id="IPR054722">
    <property type="entry name" value="PolX-like_BBD"/>
</dbReference>
<dbReference type="SUPFAM" id="SSF53098">
    <property type="entry name" value="Ribonuclease H-like"/>
    <property type="match status" value="1"/>
</dbReference>
<dbReference type="GO" id="GO:0008270">
    <property type="term" value="F:zinc ion binding"/>
    <property type="evidence" value="ECO:0007669"/>
    <property type="project" value="UniProtKB-KW"/>
</dbReference>
<dbReference type="GO" id="GO:0003676">
    <property type="term" value="F:nucleic acid binding"/>
    <property type="evidence" value="ECO:0007669"/>
    <property type="project" value="InterPro"/>
</dbReference>